<evidence type="ECO:0000256" key="2">
    <source>
        <dbReference type="ARBA" id="ARBA00022801"/>
    </source>
</evidence>
<feature type="domain" description="Peptidase M20 dimerisation" evidence="4">
    <location>
        <begin position="209"/>
        <end position="309"/>
    </location>
</feature>
<dbReference type="Gene3D" id="3.40.630.10">
    <property type="entry name" value="Zn peptidases"/>
    <property type="match status" value="1"/>
</dbReference>
<dbReference type="PIRSF" id="PIRSF001235">
    <property type="entry name" value="Amidase_carbamoylase"/>
    <property type="match status" value="1"/>
</dbReference>
<comment type="similarity">
    <text evidence="1">Belongs to the peptidase M20 family.</text>
</comment>
<accession>A0AAF0CDR2</accession>
<keyword evidence="6" id="KW-1185">Reference proteome</keyword>
<dbReference type="GO" id="GO:0046872">
    <property type="term" value="F:metal ion binding"/>
    <property type="evidence" value="ECO:0007669"/>
    <property type="project" value="UniProtKB-KW"/>
</dbReference>
<dbReference type="KEGG" id="hfl:PUV54_09110"/>
<evidence type="ECO:0000256" key="1">
    <source>
        <dbReference type="ARBA" id="ARBA00006153"/>
    </source>
</evidence>
<dbReference type="NCBIfam" id="NF006771">
    <property type="entry name" value="PRK09290.1-5"/>
    <property type="match status" value="1"/>
</dbReference>
<gene>
    <name evidence="5" type="ORF">PUV54_09110</name>
</gene>
<dbReference type="InterPro" id="IPR036264">
    <property type="entry name" value="Bact_exopeptidase_dim_dom"/>
</dbReference>
<dbReference type="Proteomes" id="UP001214043">
    <property type="component" value="Chromosome"/>
</dbReference>
<evidence type="ECO:0000313" key="6">
    <source>
        <dbReference type="Proteomes" id="UP001214043"/>
    </source>
</evidence>
<organism evidence="5 6">
    <name type="scientific">Hyphococcus flavus</name>
    <dbReference type="NCBI Taxonomy" id="1866326"/>
    <lineage>
        <taxon>Bacteria</taxon>
        <taxon>Pseudomonadati</taxon>
        <taxon>Pseudomonadota</taxon>
        <taxon>Alphaproteobacteria</taxon>
        <taxon>Parvularculales</taxon>
        <taxon>Parvularculaceae</taxon>
        <taxon>Hyphococcus</taxon>
    </lineage>
</organism>
<dbReference type="InterPro" id="IPR010158">
    <property type="entry name" value="Amidase_Cbmase"/>
</dbReference>
<dbReference type="SUPFAM" id="SSF53187">
    <property type="entry name" value="Zn-dependent exopeptidases"/>
    <property type="match status" value="1"/>
</dbReference>
<feature type="binding site" evidence="3">
    <location>
        <position position="381"/>
    </location>
    <ligand>
        <name>Zn(2+)</name>
        <dbReference type="ChEBI" id="CHEBI:29105"/>
        <label>2</label>
    </ligand>
</feature>
<feature type="binding site" evidence="3">
    <location>
        <position position="190"/>
    </location>
    <ligand>
        <name>Zn(2+)</name>
        <dbReference type="ChEBI" id="CHEBI:29105"/>
        <label>1</label>
    </ligand>
</feature>
<comment type="cofactor">
    <cofactor evidence="3">
        <name>Zn(2+)</name>
        <dbReference type="ChEBI" id="CHEBI:29105"/>
    </cofactor>
    <text evidence="3">Binds 2 Zn(2+) ions per subunit.</text>
</comment>
<proteinExistence type="inferred from homology"/>
<evidence type="ECO:0000259" key="4">
    <source>
        <dbReference type="Pfam" id="PF07687"/>
    </source>
</evidence>
<protein>
    <submittedName>
        <fullName evidence="5">Zn-dependent hydrolase</fullName>
    </submittedName>
</protein>
<feature type="binding site" evidence="3">
    <location>
        <position position="95"/>
    </location>
    <ligand>
        <name>Zn(2+)</name>
        <dbReference type="ChEBI" id="CHEBI:29105"/>
        <label>2</label>
    </ligand>
</feature>
<dbReference type="RefSeq" id="WP_274491909.1">
    <property type="nucleotide sequence ID" value="NZ_CP118166.1"/>
</dbReference>
<keyword evidence="3" id="KW-0479">Metal-binding</keyword>
<name>A0AAF0CDR2_9PROT</name>
<keyword evidence="2 5" id="KW-0378">Hydrolase</keyword>
<feature type="binding site" evidence="3">
    <location>
        <position position="130"/>
    </location>
    <ligand>
        <name>Zn(2+)</name>
        <dbReference type="ChEBI" id="CHEBI:29105"/>
        <label>2</label>
    </ligand>
</feature>
<dbReference type="PANTHER" id="PTHR32494">
    <property type="entry name" value="ALLANTOATE DEIMINASE-RELATED"/>
    <property type="match status" value="1"/>
</dbReference>
<reference evidence="5" key="1">
    <citation type="submission" date="2023-02" db="EMBL/GenBank/DDBJ databases">
        <title>Genome sequence of Hyphococcus flavus.</title>
        <authorList>
            <person name="Rong J.-C."/>
            <person name="Zhao Q."/>
            <person name="Yi M."/>
            <person name="Wu J.-Y."/>
        </authorList>
    </citation>
    <scope>NUCLEOTIDE SEQUENCE</scope>
    <source>
        <strain evidence="5">MCCC 1K03223</strain>
    </source>
</reference>
<sequence>MPPEITINGDRLWESLMAMAEIGATAKGGVCRLAASEADKAGRELFIKWCVDAGCEIVADEIGNLFAKRAGEDTDALPVVMGSHLDSQPTGGKFDGVYGVLAGLEVIRSLNDAKLSTRAPVEVAVWMNEEGARFSPAMLGSGVFAGAFSLDYGLGRTDKDGVALKAALVQHELAGIAPVGRKLGAHFEAHIEQGPILEAEKKTIGVVTGVQGIVWFDVVIAGSECHAGPTPMEMRIDPVQKAASLLTQFFTLAREYAPHARVTVGEIHSHPSSRNTVPGKVQFSLDLRHPEPAILQTMHRKADAIVKKENLCGAPVSLEEIWHSPPVAFDENCITAVSNAAAKTGYPFKEMVSGAGHDSVYISRVAPTAMIFVPCKGGISHNEAESAEPHDLAAGCNVLLHAVLEYAGLCEI</sequence>
<dbReference type="SUPFAM" id="SSF55031">
    <property type="entry name" value="Bacterial exopeptidase dimerisation domain"/>
    <property type="match status" value="1"/>
</dbReference>
<evidence type="ECO:0000256" key="3">
    <source>
        <dbReference type="PIRSR" id="PIRSR001235-1"/>
    </source>
</evidence>
<dbReference type="Pfam" id="PF01546">
    <property type="entry name" value="Peptidase_M20"/>
    <property type="match status" value="1"/>
</dbReference>
<dbReference type="NCBIfam" id="NF006769">
    <property type="entry name" value="PRK09290.1-3"/>
    <property type="match status" value="1"/>
</dbReference>
<dbReference type="NCBIfam" id="TIGR01879">
    <property type="entry name" value="hydantase"/>
    <property type="match status" value="1"/>
</dbReference>
<dbReference type="PANTHER" id="PTHR32494:SF5">
    <property type="entry name" value="ALLANTOATE AMIDOHYDROLASE"/>
    <property type="match status" value="1"/>
</dbReference>
<dbReference type="EMBL" id="CP118166">
    <property type="protein sequence ID" value="WDI30116.1"/>
    <property type="molecule type" value="Genomic_DNA"/>
</dbReference>
<dbReference type="InterPro" id="IPR011650">
    <property type="entry name" value="Peptidase_M20_dimer"/>
</dbReference>
<dbReference type="Gene3D" id="3.30.70.360">
    <property type="match status" value="1"/>
</dbReference>
<dbReference type="InterPro" id="IPR002933">
    <property type="entry name" value="Peptidase_M20"/>
</dbReference>
<feature type="binding site" evidence="3">
    <location>
        <position position="84"/>
    </location>
    <ligand>
        <name>Zn(2+)</name>
        <dbReference type="ChEBI" id="CHEBI:29105"/>
        <label>1</label>
    </ligand>
</feature>
<dbReference type="Pfam" id="PF07687">
    <property type="entry name" value="M20_dimer"/>
    <property type="match status" value="1"/>
</dbReference>
<dbReference type="GO" id="GO:0016813">
    <property type="term" value="F:hydrolase activity, acting on carbon-nitrogen (but not peptide) bonds, in linear amidines"/>
    <property type="evidence" value="ECO:0007669"/>
    <property type="project" value="InterPro"/>
</dbReference>
<feature type="binding site" evidence="3">
    <location>
        <position position="95"/>
    </location>
    <ligand>
        <name>Zn(2+)</name>
        <dbReference type="ChEBI" id="CHEBI:29105"/>
        <label>1</label>
    </ligand>
</feature>
<dbReference type="AlphaFoldDB" id="A0AAF0CDR2"/>
<keyword evidence="3" id="KW-0862">Zinc</keyword>
<evidence type="ECO:0000313" key="5">
    <source>
        <dbReference type="EMBL" id="WDI30116.1"/>
    </source>
</evidence>
<dbReference type="CDD" id="cd03884">
    <property type="entry name" value="M20_bAS"/>
    <property type="match status" value="1"/>
</dbReference>